<dbReference type="PANTHER" id="PTHR43549">
    <property type="entry name" value="MULTIDRUG RESISTANCE PROTEIN YPNP-RELATED"/>
    <property type="match status" value="1"/>
</dbReference>
<dbReference type="Pfam" id="PF01554">
    <property type="entry name" value="MatE"/>
    <property type="match status" value="2"/>
</dbReference>
<dbReference type="OrthoDB" id="9776324at2"/>
<dbReference type="GO" id="GO:0005886">
    <property type="term" value="C:plasma membrane"/>
    <property type="evidence" value="ECO:0007669"/>
    <property type="project" value="UniProtKB-SubCell"/>
</dbReference>
<dbReference type="PIRSF" id="PIRSF006603">
    <property type="entry name" value="DinF"/>
    <property type="match status" value="1"/>
</dbReference>
<dbReference type="GO" id="GO:0015297">
    <property type="term" value="F:antiporter activity"/>
    <property type="evidence" value="ECO:0007669"/>
    <property type="project" value="InterPro"/>
</dbReference>
<evidence type="ECO:0000313" key="8">
    <source>
        <dbReference type="EMBL" id="EFW05035.1"/>
    </source>
</evidence>
<dbReference type="AlphaFoldDB" id="E7GA27"/>
<feature type="transmembrane region" description="Helical" evidence="7">
    <location>
        <begin position="51"/>
        <end position="74"/>
    </location>
</feature>
<dbReference type="Proteomes" id="UP000003157">
    <property type="component" value="Unassembled WGS sequence"/>
</dbReference>
<evidence type="ECO:0000256" key="1">
    <source>
        <dbReference type="ARBA" id="ARBA00004651"/>
    </source>
</evidence>
<comment type="caution">
    <text evidence="8">The sequence shown here is derived from an EMBL/GenBank/DDBJ whole genome shotgun (WGS) entry which is preliminary data.</text>
</comment>
<dbReference type="PANTHER" id="PTHR43549:SF3">
    <property type="entry name" value="MULTIDRUG RESISTANCE PROTEIN YPNP-RELATED"/>
    <property type="match status" value="1"/>
</dbReference>
<dbReference type="NCBIfam" id="TIGR00797">
    <property type="entry name" value="matE"/>
    <property type="match status" value="1"/>
</dbReference>
<dbReference type="InterPro" id="IPR052031">
    <property type="entry name" value="Membrane_Transporter-Flippase"/>
</dbReference>
<evidence type="ECO:0000313" key="9">
    <source>
        <dbReference type="Proteomes" id="UP000003157"/>
    </source>
</evidence>
<keyword evidence="5 7" id="KW-1133">Transmembrane helix</keyword>
<dbReference type="GO" id="GO:0042910">
    <property type="term" value="F:xenobiotic transmembrane transporter activity"/>
    <property type="evidence" value="ECO:0007669"/>
    <property type="project" value="InterPro"/>
</dbReference>
<keyword evidence="3" id="KW-1003">Cell membrane</keyword>
<feature type="transmembrane region" description="Helical" evidence="7">
    <location>
        <begin position="165"/>
        <end position="184"/>
    </location>
</feature>
<keyword evidence="9" id="KW-1185">Reference proteome</keyword>
<evidence type="ECO:0000256" key="7">
    <source>
        <dbReference type="SAM" id="Phobius"/>
    </source>
</evidence>
<gene>
    <name evidence="8" type="ORF">HMPREF9488_01617</name>
</gene>
<dbReference type="STRING" id="100884.GCA_000269565_03460"/>
<evidence type="ECO:0000256" key="5">
    <source>
        <dbReference type="ARBA" id="ARBA00022989"/>
    </source>
</evidence>
<evidence type="ECO:0000256" key="2">
    <source>
        <dbReference type="ARBA" id="ARBA00022448"/>
    </source>
</evidence>
<dbReference type="EMBL" id="ADKX01000030">
    <property type="protein sequence ID" value="EFW05035.1"/>
    <property type="molecule type" value="Genomic_DNA"/>
</dbReference>
<protein>
    <submittedName>
        <fullName evidence="8">Mate efflux family protein</fullName>
    </submittedName>
</protein>
<evidence type="ECO:0000256" key="6">
    <source>
        <dbReference type="ARBA" id="ARBA00023136"/>
    </source>
</evidence>
<feature type="transmembrane region" description="Helical" evidence="7">
    <location>
        <begin position="95"/>
        <end position="114"/>
    </location>
</feature>
<reference evidence="8 9" key="1">
    <citation type="submission" date="2010-12" db="EMBL/GenBank/DDBJ databases">
        <title>The Genome Sequence of Coprobacillus sp. strain 29_1.</title>
        <authorList>
            <consortium name="The Broad Institute Genome Sequencing Platform"/>
            <person name="Earl A."/>
            <person name="Ward D."/>
            <person name="Feldgarden M."/>
            <person name="Gevers D."/>
            <person name="Daigneault M."/>
            <person name="Sibley C.D."/>
            <person name="White A."/>
            <person name="Strauss J."/>
            <person name="Allen-Vercoe E."/>
            <person name="Young S.K."/>
            <person name="Zeng Q."/>
            <person name="Gargeya S."/>
            <person name="Fitzgerald M."/>
            <person name="Haas B."/>
            <person name="Abouelleil A."/>
            <person name="Alvarado L."/>
            <person name="Arachchi H.M."/>
            <person name="Berlin A."/>
            <person name="Brown A."/>
            <person name="Chapman S.B."/>
            <person name="Chen Z."/>
            <person name="Dunbar C."/>
            <person name="Freedman E."/>
            <person name="Gearin G."/>
            <person name="Gellesch M."/>
            <person name="Goldberg J."/>
            <person name="Griggs A."/>
            <person name="Gujja S."/>
            <person name="Heilman E."/>
            <person name="Heiman D."/>
            <person name="Howarth C."/>
            <person name="Larson L."/>
            <person name="Lui A."/>
            <person name="MacDonald P.J.P."/>
            <person name="Mehta T."/>
            <person name="Montmayeur A."/>
            <person name="Murphy C."/>
            <person name="Neiman D."/>
            <person name="Pearson M."/>
            <person name="Priest M."/>
            <person name="Roberts A."/>
            <person name="Saif S."/>
            <person name="Shea T."/>
            <person name="Shenoy N."/>
            <person name="Sisk P."/>
            <person name="Stolte C."/>
            <person name="Sykes S."/>
            <person name="White J."/>
            <person name="Yandava C."/>
            <person name="Nusbaum C."/>
            <person name="Birren B."/>
        </authorList>
    </citation>
    <scope>NUCLEOTIDE SEQUENCE [LARGE SCALE GENOMIC DNA]</scope>
    <source>
        <strain evidence="8 9">29_1</strain>
    </source>
</reference>
<dbReference type="eggNOG" id="COG0534">
    <property type="taxonomic scope" value="Bacteria"/>
</dbReference>
<feature type="transmembrane region" description="Helical" evidence="7">
    <location>
        <begin position="190"/>
        <end position="212"/>
    </location>
</feature>
<feature type="transmembrane region" description="Helical" evidence="7">
    <location>
        <begin position="134"/>
        <end position="158"/>
    </location>
</feature>
<dbReference type="InterPro" id="IPR048279">
    <property type="entry name" value="MdtK-like"/>
</dbReference>
<dbReference type="CDD" id="cd13138">
    <property type="entry name" value="MATE_yoeA_like"/>
    <property type="match status" value="1"/>
</dbReference>
<organism evidence="8 9">
    <name type="scientific">Coprobacillus cateniformis</name>
    <dbReference type="NCBI Taxonomy" id="100884"/>
    <lineage>
        <taxon>Bacteria</taxon>
        <taxon>Bacillati</taxon>
        <taxon>Bacillota</taxon>
        <taxon>Erysipelotrichia</taxon>
        <taxon>Erysipelotrichales</taxon>
        <taxon>Coprobacillaceae</taxon>
        <taxon>Coprobacillus</taxon>
    </lineage>
</organism>
<accession>E7GA27</accession>
<feature type="transmembrane region" description="Helical" evidence="7">
    <location>
        <begin position="12"/>
        <end position="31"/>
    </location>
</feature>
<proteinExistence type="predicted"/>
<evidence type="ECO:0000256" key="4">
    <source>
        <dbReference type="ARBA" id="ARBA00022692"/>
    </source>
</evidence>
<name>E7GA27_9FIRM</name>
<dbReference type="InterPro" id="IPR002528">
    <property type="entry name" value="MATE_fam"/>
</dbReference>
<dbReference type="HOGENOM" id="CLU_012893_5_0_9"/>
<sequence>MKKDMTNGSPWKLIIAFGIPLVIGNIFQQFYNMVDSIIVGKYVGKVALAAVGSTGSLNFMIIGFGIGICSGFGIPIAQSFGGKKIKQMKEYIINAFYLCTIITIVMTIVTVLLLPKILTWMQTPSNIYDQAYDYIVVIFLGLFATMIYNMLASILRAIGDSKTPLYFLILSSVINIALDLYFITQLNMGAAGAAYATVIAQFISGIACYVYMKKKTDILTFEHDEKRFQKIHCLKLLQLGLPMAMQFSITAIGSVVIQSAVNTLGSDVVAAVTAAIKISIMLTQPLETLGLTMATYGGQNLGAYKIERIFQGLKVSCIIGAIYCVFAFIFVYLTSDYLSLLFIDASETAIIADIKQYLLYNSSCYYILSILFILRNLLQGLGYSFLAMFGGVAEMIARCIVAFCFVGMLGFSAICFANPLAWIFADVVFVAGWLYKRKELKLMVNQKDEFIEMNS</sequence>
<dbReference type="GeneID" id="78231218"/>
<keyword evidence="2" id="KW-0813">Transport</keyword>
<comment type="subcellular location">
    <subcellularLocation>
        <location evidence="1">Cell membrane</location>
        <topology evidence="1">Multi-pass membrane protein</topology>
    </subcellularLocation>
</comment>
<dbReference type="RefSeq" id="WP_008788725.1">
    <property type="nucleotide sequence ID" value="NZ_AKCB01000003.1"/>
</dbReference>
<keyword evidence="4 7" id="KW-0812">Transmembrane</keyword>
<feature type="transmembrane region" description="Helical" evidence="7">
    <location>
        <begin position="315"/>
        <end position="334"/>
    </location>
</feature>
<evidence type="ECO:0000256" key="3">
    <source>
        <dbReference type="ARBA" id="ARBA00022475"/>
    </source>
</evidence>
<keyword evidence="6 7" id="KW-0472">Membrane</keyword>